<sequence>MELSCNSNKLKWESYLIPIPKLDEADDRDDYVEGDMAFRLGIVWELTKDVMSFQRGFDAESGLQRNVVSLVRQ</sequence>
<proteinExistence type="predicted"/>
<protein>
    <submittedName>
        <fullName evidence="1">Uncharacterized protein</fullName>
    </submittedName>
</protein>
<evidence type="ECO:0000313" key="2">
    <source>
        <dbReference type="Proteomes" id="UP000663722"/>
    </source>
</evidence>
<evidence type="ECO:0000313" key="1">
    <source>
        <dbReference type="EMBL" id="QTA87872.1"/>
    </source>
</evidence>
<dbReference type="KEGG" id="dmm:dnm_039120"/>
<accession>A0A975BMB5</accession>
<dbReference type="Proteomes" id="UP000663722">
    <property type="component" value="Chromosome"/>
</dbReference>
<gene>
    <name evidence="1" type="ORF">dnm_039120</name>
</gene>
<keyword evidence="2" id="KW-1185">Reference proteome</keyword>
<name>A0A975BMB5_9BACT</name>
<dbReference type="AlphaFoldDB" id="A0A975BMB5"/>
<dbReference type="RefSeq" id="WP_207682884.1">
    <property type="nucleotide sequence ID" value="NZ_CP061800.1"/>
</dbReference>
<reference evidence="1" key="1">
    <citation type="journal article" date="2021" name="Microb. Physiol.">
        <title>Proteogenomic Insights into the Physiology of Marine, Sulfate-Reducing, Filamentous Desulfonema limicola and Desulfonema magnum.</title>
        <authorList>
            <person name="Schnaars V."/>
            <person name="Wohlbrand L."/>
            <person name="Scheve S."/>
            <person name="Hinrichs C."/>
            <person name="Reinhardt R."/>
            <person name="Rabus R."/>
        </authorList>
    </citation>
    <scope>NUCLEOTIDE SEQUENCE</scope>
    <source>
        <strain evidence="1">4be13</strain>
    </source>
</reference>
<dbReference type="EMBL" id="CP061800">
    <property type="protein sequence ID" value="QTA87872.1"/>
    <property type="molecule type" value="Genomic_DNA"/>
</dbReference>
<organism evidence="1 2">
    <name type="scientific">Desulfonema magnum</name>
    <dbReference type="NCBI Taxonomy" id="45655"/>
    <lineage>
        <taxon>Bacteria</taxon>
        <taxon>Pseudomonadati</taxon>
        <taxon>Thermodesulfobacteriota</taxon>
        <taxon>Desulfobacteria</taxon>
        <taxon>Desulfobacterales</taxon>
        <taxon>Desulfococcaceae</taxon>
        <taxon>Desulfonema</taxon>
    </lineage>
</organism>